<dbReference type="PROSITE" id="PS51257">
    <property type="entry name" value="PROKAR_LIPOPROTEIN"/>
    <property type="match status" value="1"/>
</dbReference>
<feature type="domain" description="Copper-binding protein MbnP-like" evidence="1">
    <location>
        <begin position="28"/>
        <end position="226"/>
    </location>
</feature>
<dbReference type="Proteomes" id="UP000281985">
    <property type="component" value="Unassembled WGS sequence"/>
</dbReference>
<dbReference type="EMBL" id="REFV01000008">
    <property type="protein sequence ID" value="RMB58606.1"/>
    <property type="molecule type" value="Genomic_DNA"/>
</dbReference>
<dbReference type="AlphaFoldDB" id="A0A3M0GMU6"/>
<evidence type="ECO:0000259" key="1">
    <source>
        <dbReference type="Pfam" id="PF20243"/>
    </source>
</evidence>
<sequence>MKKICLLILSTCILLSCDSDDNTNREPGSLELRFENKIGSENLILGTPFTNSSNEQYVVNELKYIISNITLTRKDGSQFIYPVADSYAVVNEEESSSKMITLTNIDAGTYDRITFGFGVDPTKYPIESGTLNFVPTAEEAGMLWSWSAGYKFIKMEGTYTPENGTESNDFVIHVGSHGANLDNYKEIELAIGEDIKINSATASSKIISFDVSQVFNGANTIRLEDKADIQVDPINAPKIAQNIQAAFSIN</sequence>
<proteinExistence type="predicted"/>
<reference evidence="2 3" key="1">
    <citation type="submission" date="2018-10" db="EMBL/GenBank/DDBJ databases">
        <title>Dokdonia luteus sp. nov., isolated from sea water.</title>
        <authorList>
            <person name="Zhou L.Y."/>
            <person name="Du Z.J."/>
        </authorList>
    </citation>
    <scope>NUCLEOTIDE SEQUENCE [LARGE SCALE GENOMIC DNA]</scope>
    <source>
        <strain evidence="2 3">SH27</strain>
    </source>
</reference>
<dbReference type="OrthoDB" id="1422031at2"/>
<dbReference type="Pfam" id="PF20243">
    <property type="entry name" value="MbnP"/>
    <property type="match status" value="1"/>
</dbReference>
<evidence type="ECO:0000313" key="3">
    <source>
        <dbReference type="Proteomes" id="UP000281985"/>
    </source>
</evidence>
<name>A0A3M0GMU6_9FLAO</name>
<protein>
    <recommendedName>
        <fullName evidence="1">Copper-binding protein MbnP-like domain-containing protein</fullName>
    </recommendedName>
</protein>
<dbReference type="InterPro" id="IPR046863">
    <property type="entry name" value="MbnP-like_dom"/>
</dbReference>
<accession>A0A3M0GMU6</accession>
<comment type="caution">
    <text evidence="2">The sequence shown here is derived from an EMBL/GenBank/DDBJ whole genome shotgun (WGS) entry which is preliminary data.</text>
</comment>
<evidence type="ECO:0000313" key="2">
    <source>
        <dbReference type="EMBL" id="RMB58606.1"/>
    </source>
</evidence>
<organism evidence="2 3">
    <name type="scientific">Dokdonia sinensis</name>
    <dbReference type="NCBI Taxonomy" id="2479847"/>
    <lineage>
        <taxon>Bacteria</taxon>
        <taxon>Pseudomonadati</taxon>
        <taxon>Bacteroidota</taxon>
        <taxon>Flavobacteriia</taxon>
        <taxon>Flavobacteriales</taxon>
        <taxon>Flavobacteriaceae</taxon>
        <taxon>Dokdonia</taxon>
    </lineage>
</organism>
<gene>
    <name evidence="2" type="ORF">EAX61_09930</name>
</gene>
<dbReference type="RefSeq" id="WP_121917530.1">
    <property type="nucleotide sequence ID" value="NZ_REFV01000008.1"/>
</dbReference>
<keyword evidence="3" id="KW-1185">Reference proteome</keyword>